<dbReference type="Proteomes" id="UP001362999">
    <property type="component" value="Unassembled WGS sequence"/>
</dbReference>
<dbReference type="AlphaFoldDB" id="A0AAV9ZRK5"/>
<evidence type="ECO:0000313" key="2">
    <source>
        <dbReference type="Proteomes" id="UP001362999"/>
    </source>
</evidence>
<comment type="caution">
    <text evidence="1">The sequence shown here is derived from an EMBL/GenBank/DDBJ whole genome shotgun (WGS) entry which is preliminary data.</text>
</comment>
<accession>A0AAV9ZRK5</accession>
<dbReference type="EMBL" id="JAWWNJ010000116">
    <property type="protein sequence ID" value="KAK6991604.1"/>
    <property type="molecule type" value="Genomic_DNA"/>
</dbReference>
<gene>
    <name evidence="1" type="ORF">R3P38DRAFT_3091674</name>
</gene>
<feature type="non-terminal residue" evidence="1">
    <location>
        <position position="81"/>
    </location>
</feature>
<evidence type="ECO:0008006" key="3">
    <source>
        <dbReference type="Google" id="ProtNLM"/>
    </source>
</evidence>
<organism evidence="1 2">
    <name type="scientific">Favolaschia claudopus</name>
    <dbReference type="NCBI Taxonomy" id="2862362"/>
    <lineage>
        <taxon>Eukaryota</taxon>
        <taxon>Fungi</taxon>
        <taxon>Dikarya</taxon>
        <taxon>Basidiomycota</taxon>
        <taxon>Agaricomycotina</taxon>
        <taxon>Agaricomycetes</taxon>
        <taxon>Agaricomycetidae</taxon>
        <taxon>Agaricales</taxon>
        <taxon>Marasmiineae</taxon>
        <taxon>Mycenaceae</taxon>
        <taxon>Favolaschia</taxon>
    </lineage>
</organism>
<proteinExistence type="predicted"/>
<sequence length="81" mass="8796">MPRCRVMTSALHIRSTHMLRTLLVSLVSSVVVTTTTPRHRRRQYLPLTAQRPACISYPPGAAAAAAGRAHNVSNSSPYGKV</sequence>
<evidence type="ECO:0000313" key="1">
    <source>
        <dbReference type="EMBL" id="KAK6991604.1"/>
    </source>
</evidence>
<feature type="non-terminal residue" evidence="1">
    <location>
        <position position="1"/>
    </location>
</feature>
<reference evidence="1 2" key="1">
    <citation type="journal article" date="2024" name="J Genomics">
        <title>Draft genome sequencing and assembly of Favolaschia claudopus CIRM-BRFM 2984 isolated from oak limbs.</title>
        <authorList>
            <person name="Navarro D."/>
            <person name="Drula E."/>
            <person name="Chaduli D."/>
            <person name="Cazenave R."/>
            <person name="Ahrendt S."/>
            <person name="Wang J."/>
            <person name="Lipzen A."/>
            <person name="Daum C."/>
            <person name="Barry K."/>
            <person name="Grigoriev I.V."/>
            <person name="Favel A."/>
            <person name="Rosso M.N."/>
            <person name="Martin F."/>
        </authorList>
    </citation>
    <scope>NUCLEOTIDE SEQUENCE [LARGE SCALE GENOMIC DNA]</scope>
    <source>
        <strain evidence="1 2">CIRM-BRFM 2984</strain>
    </source>
</reference>
<name>A0AAV9ZRK5_9AGAR</name>
<keyword evidence="2" id="KW-1185">Reference proteome</keyword>
<protein>
    <recommendedName>
        <fullName evidence="3">Secreted protein</fullName>
    </recommendedName>
</protein>